<accession>A0A8G2BIT4</accession>
<evidence type="ECO:0000313" key="3">
    <source>
        <dbReference type="Proteomes" id="UP000198615"/>
    </source>
</evidence>
<dbReference type="RefSeq" id="WP_093149329.1">
    <property type="nucleotide sequence ID" value="NZ_FNBW01000004.1"/>
</dbReference>
<dbReference type="Proteomes" id="UP000198615">
    <property type="component" value="Unassembled WGS sequence"/>
</dbReference>
<keyword evidence="3" id="KW-1185">Reference proteome</keyword>
<organism evidence="2 3">
    <name type="scientific">Thalassobaculum litoreum DSM 18839</name>
    <dbReference type="NCBI Taxonomy" id="1123362"/>
    <lineage>
        <taxon>Bacteria</taxon>
        <taxon>Pseudomonadati</taxon>
        <taxon>Pseudomonadota</taxon>
        <taxon>Alphaproteobacteria</taxon>
        <taxon>Rhodospirillales</taxon>
        <taxon>Thalassobaculaceae</taxon>
        <taxon>Thalassobaculum</taxon>
    </lineage>
</organism>
<dbReference type="PANTHER" id="PTHR48207:SF3">
    <property type="entry name" value="SUCCINATE--HYDROXYMETHYLGLUTARATE COA-TRANSFERASE"/>
    <property type="match status" value="1"/>
</dbReference>
<keyword evidence="1 2" id="KW-0808">Transferase</keyword>
<dbReference type="Gene3D" id="3.40.50.10540">
    <property type="entry name" value="Crotonobetainyl-coa:carnitine coa-transferase, domain 1"/>
    <property type="match status" value="1"/>
</dbReference>
<dbReference type="InterPro" id="IPR023606">
    <property type="entry name" value="CoA-Trfase_III_dom_1_sf"/>
</dbReference>
<name>A0A8G2BIT4_9PROT</name>
<dbReference type="Gene3D" id="3.30.1540.10">
    <property type="entry name" value="formyl-coa transferase, domain 3"/>
    <property type="match status" value="1"/>
</dbReference>
<dbReference type="InterPro" id="IPR050483">
    <property type="entry name" value="CoA-transferase_III_domain"/>
</dbReference>
<dbReference type="InterPro" id="IPR044855">
    <property type="entry name" value="CoA-Trfase_III_dom3_sf"/>
</dbReference>
<dbReference type="PANTHER" id="PTHR48207">
    <property type="entry name" value="SUCCINATE--HYDROXYMETHYLGLUTARATE COA-TRANSFERASE"/>
    <property type="match status" value="1"/>
</dbReference>
<dbReference type="SUPFAM" id="SSF89796">
    <property type="entry name" value="CoA-transferase family III (CaiB/BaiF)"/>
    <property type="match status" value="1"/>
</dbReference>
<dbReference type="OrthoDB" id="9781472at2"/>
<dbReference type="GO" id="GO:0008410">
    <property type="term" value="F:CoA-transferase activity"/>
    <property type="evidence" value="ECO:0007669"/>
    <property type="project" value="TreeGrafter"/>
</dbReference>
<proteinExistence type="predicted"/>
<gene>
    <name evidence="2" type="ORF">SAMN05660686_01496</name>
</gene>
<protein>
    <submittedName>
        <fullName evidence="2">Formyl-CoA transferase</fullName>
    </submittedName>
</protein>
<evidence type="ECO:0000313" key="2">
    <source>
        <dbReference type="EMBL" id="SDF51326.1"/>
    </source>
</evidence>
<sequence length="412" mass="43239">MNTPLDDQGGPLSGLRILELGHFIAAPFCTRVLADLGADVIKVEPPGRGDPVRSWGIIPEGETASVWWSVHGRNKRSITADLKKPEGIALVKRLIAEVDAVVENFKPGQLASWGLGPRDMTAVNPDVIVVQVSGYGQTGPGHNRAAFGVIGEAVGGLRHLTGYPPEVSELPPVRTGISIGDSVAGLYGAIGLLAALFEKGKGRGTPGRRIDVALTESILSLLEGCLPEYGATGAVRQPTGSTLPTNAPSNAYPTADGRWFLIAANSNALFRRLCGAMGRPELADDPRYADNPSRVKHAAELDAAISHWTTGLTLDEVAAQVEAADVPCSRIYDIADIAADPQFLDRGMVRRVADPRLGEVLHPGVVPAMTGGPAGGVRWAGPDVGAHTDEVLAELLGMAPDEIDALKKEGVL</sequence>
<dbReference type="EMBL" id="FNBW01000004">
    <property type="protein sequence ID" value="SDF51326.1"/>
    <property type="molecule type" value="Genomic_DNA"/>
</dbReference>
<dbReference type="AlphaFoldDB" id="A0A8G2BIT4"/>
<reference evidence="2 3" key="1">
    <citation type="submission" date="2016-10" db="EMBL/GenBank/DDBJ databases">
        <authorList>
            <person name="Varghese N."/>
            <person name="Submissions S."/>
        </authorList>
    </citation>
    <scope>NUCLEOTIDE SEQUENCE [LARGE SCALE GENOMIC DNA]</scope>
    <source>
        <strain evidence="2 3">DSM 18839</strain>
    </source>
</reference>
<evidence type="ECO:0000256" key="1">
    <source>
        <dbReference type="ARBA" id="ARBA00022679"/>
    </source>
</evidence>
<dbReference type="Pfam" id="PF02515">
    <property type="entry name" value="CoA_transf_3"/>
    <property type="match status" value="1"/>
</dbReference>
<dbReference type="InterPro" id="IPR003673">
    <property type="entry name" value="CoA-Trfase_fam_III"/>
</dbReference>
<comment type="caution">
    <text evidence="2">The sequence shown here is derived from an EMBL/GenBank/DDBJ whole genome shotgun (WGS) entry which is preliminary data.</text>
</comment>